<sequence>RFITDSRPLPSSSPTSSAPTLQAIGAGLPRAATSSLQAALEHLGYTPCLHMAHIIPHPKVSRLLLNAMREKDTARRQKMVKELHEGYAAVTDFSAVCFVEDLMDLYPEAKVVLNGRPDPGVWARSAGDSFGFFFSWRFRATGLLWTTDRIWYGLNAEAVRWMKAKFGVEDIFSEESYERYYEYVRTEARKRGREVLEFKAEDGWVPLCRFLGKDVPKDKEFPRLNERRDVEVIKRILIVRGLLTWAAL</sequence>
<dbReference type="PANTHER" id="PTHR36978">
    <property type="entry name" value="P-LOOP CONTAINING NUCLEOTIDE TRIPHOSPHATE HYDROLASE"/>
    <property type="match status" value="1"/>
</dbReference>
<dbReference type="EMBL" id="KV875101">
    <property type="protein sequence ID" value="OIW25589.1"/>
    <property type="molecule type" value="Genomic_DNA"/>
</dbReference>
<proteinExistence type="predicted"/>
<protein>
    <submittedName>
        <fullName evidence="2">Uncharacterized protein</fullName>
    </submittedName>
</protein>
<evidence type="ECO:0000313" key="2">
    <source>
        <dbReference type="EMBL" id="OIW25589.1"/>
    </source>
</evidence>
<feature type="non-terminal residue" evidence="2">
    <location>
        <position position="1"/>
    </location>
</feature>
<organism evidence="2 3">
    <name type="scientific">Coniochaeta ligniaria NRRL 30616</name>
    <dbReference type="NCBI Taxonomy" id="1408157"/>
    <lineage>
        <taxon>Eukaryota</taxon>
        <taxon>Fungi</taxon>
        <taxon>Dikarya</taxon>
        <taxon>Ascomycota</taxon>
        <taxon>Pezizomycotina</taxon>
        <taxon>Sordariomycetes</taxon>
        <taxon>Sordariomycetidae</taxon>
        <taxon>Coniochaetales</taxon>
        <taxon>Coniochaetaceae</taxon>
        <taxon>Coniochaeta</taxon>
    </lineage>
</organism>
<dbReference type="InParanoid" id="A0A1J7IDU9"/>
<reference evidence="2 3" key="1">
    <citation type="submission" date="2016-10" db="EMBL/GenBank/DDBJ databases">
        <title>Draft genome sequence of Coniochaeta ligniaria NRRL30616, a lignocellulolytic fungus for bioabatement of inhibitors in plant biomass hydrolysates.</title>
        <authorList>
            <consortium name="DOE Joint Genome Institute"/>
            <person name="Jimenez D.J."/>
            <person name="Hector R.E."/>
            <person name="Riley R."/>
            <person name="Sun H."/>
            <person name="Grigoriev I.V."/>
            <person name="Van Elsas J.D."/>
            <person name="Nichols N.N."/>
        </authorList>
    </citation>
    <scope>NUCLEOTIDE SEQUENCE [LARGE SCALE GENOMIC DNA]</scope>
    <source>
        <strain evidence="2 3">NRRL 30616</strain>
    </source>
</reference>
<feature type="non-terminal residue" evidence="2">
    <location>
        <position position="248"/>
    </location>
</feature>
<dbReference type="SUPFAM" id="SSF52540">
    <property type="entry name" value="P-loop containing nucleoside triphosphate hydrolases"/>
    <property type="match status" value="1"/>
</dbReference>
<dbReference type="Gene3D" id="3.40.50.300">
    <property type="entry name" value="P-loop containing nucleotide triphosphate hydrolases"/>
    <property type="match status" value="1"/>
</dbReference>
<dbReference type="PANTHER" id="PTHR36978:SF3">
    <property type="entry name" value="P-LOOP CONTAINING NUCLEOSIDE TRIPHOSPHATE HYDROLASE PROTEIN"/>
    <property type="match status" value="1"/>
</dbReference>
<dbReference type="Proteomes" id="UP000182658">
    <property type="component" value="Unassembled WGS sequence"/>
</dbReference>
<feature type="region of interest" description="Disordered" evidence="1">
    <location>
        <begin position="1"/>
        <end position="20"/>
    </location>
</feature>
<dbReference type="InterPro" id="IPR027417">
    <property type="entry name" value="P-loop_NTPase"/>
</dbReference>
<name>A0A1J7IDU9_9PEZI</name>
<dbReference type="AlphaFoldDB" id="A0A1J7IDU9"/>
<dbReference type="Pfam" id="PF17784">
    <property type="entry name" value="Sulfotransfer_4"/>
    <property type="match status" value="1"/>
</dbReference>
<gene>
    <name evidence="2" type="ORF">CONLIGDRAFT_554094</name>
</gene>
<accession>A0A1J7IDU9</accession>
<dbReference type="OrthoDB" id="408152at2759"/>
<evidence type="ECO:0000313" key="3">
    <source>
        <dbReference type="Proteomes" id="UP000182658"/>
    </source>
</evidence>
<dbReference type="InterPro" id="IPR040632">
    <property type="entry name" value="Sulfotransfer_4"/>
</dbReference>
<evidence type="ECO:0000256" key="1">
    <source>
        <dbReference type="SAM" id="MobiDB-lite"/>
    </source>
</evidence>
<keyword evidence="3" id="KW-1185">Reference proteome</keyword>